<comment type="caution">
    <text evidence="8">The sequence shown here is derived from an EMBL/GenBank/DDBJ whole genome shotgun (WGS) entry which is preliminary data.</text>
</comment>
<dbReference type="Proteomes" id="UP001243989">
    <property type="component" value="Unassembled WGS sequence"/>
</dbReference>
<feature type="transmembrane region" description="Helical" evidence="6">
    <location>
        <begin position="426"/>
        <end position="449"/>
    </location>
</feature>
<keyword evidence="4 6" id="KW-0472">Membrane</keyword>
<reference evidence="8" key="1">
    <citation type="submission" date="2021-06" db="EMBL/GenBank/DDBJ databases">
        <title>Comparative genomics, transcriptomics and evolutionary studies reveal genomic signatures of adaptation to plant cell wall in hemibiotrophic fungi.</title>
        <authorList>
            <consortium name="DOE Joint Genome Institute"/>
            <person name="Baroncelli R."/>
            <person name="Diaz J.F."/>
            <person name="Benocci T."/>
            <person name="Peng M."/>
            <person name="Battaglia E."/>
            <person name="Haridas S."/>
            <person name="Andreopoulos W."/>
            <person name="Labutti K."/>
            <person name="Pangilinan J."/>
            <person name="Floch G.L."/>
            <person name="Makela M.R."/>
            <person name="Henrissat B."/>
            <person name="Grigoriev I.V."/>
            <person name="Crouch J.A."/>
            <person name="De Vries R.P."/>
            <person name="Sukno S.A."/>
            <person name="Thon M.R."/>
        </authorList>
    </citation>
    <scope>NUCLEOTIDE SEQUENCE</scope>
    <source>
        <strain evidence="8">CBS 102054</strain>
    </source>
</reference>
<accession>A0AAI9ZF78</accession>
<feature type="transmembrane region" description="Helical" evidence="6">
    <location>
        <begin position="205"/>
        <end position="222"/>
    </location>
</feature>
<name>A0AAI9ZF78_9PEZI</name>
<dbReference type="GeneID" id="85480467"/>
<feature type="transmembrane region" description="Helical" evidence="6">
    <location>
        <begin position="397"/>
        <end position="414"/>
    </location>
</feature>
<feature type="domain" description="Amino acid permease/ SLC12A" evidence="7">
    <location>
        <begin position="63"/>
        <end position="526"/>
    </location>
</feature>
<proteinExistence type="predicted"/>
<dbReference type="Gene3D" id="1.20.1740.10">
    <property type="entry name" value="Amino acid/polyamine transporter I"/>
    <property type="match status" value="1"/>
</dbReference>
<feature type="compositionally biased region" description="Polar residues" evidence="5">
    <location>
        <begin position="23"/>
        <end position="39"/>
    </location>
</feature>
<dbReference type="Pfam" id="PF00324">
    <property type="entry name" value="AA_permease"/>
    <property type="match status" value="1"/>
</dbReference>
<protein>
    <submittedName>
        <fullName evidence="8">Amino acid transporter</fullName>
    </submittedName>
</protein>
<feature type="transmembrane region" description="Helical" evidence="6">
    <location>
        <begin position="171"/>
        <end position="193"/>
    </location>
</feature>
<evidence type="ECO:0000256" key="2">
    <source>
        <dbReference type="ARBA" id="ARBA00022692"/>
    </source>
</evidence>
<dbReference type="InterPro" id="IPR004841">
    <property type="entry name" value="AA-permease/SLC12A_dom"/>
</dbReference>
<dbReference type="PANTHER" id="PTHR43341">
    <property type="entry name" value="AMINO ACID PERMEASE"/>
    <property type="match status" value="1"/>
</dbReference>
<feature type="compositionally biased region" description="Polar residues" evidence="5">
    <location>
        <begin position="1"/>
        <end position="14"/>
    </location>
</feature>
<feature type="transmembrane region" description="Helical" evidence="6">
    <location>
        <begin position="502"/>
        <end position="521"/>
    </location>
</feature>
<dbReference type="EMBL" id="JAHMHQ010000029">
    <property type="protein sequence ID" value="KAK1623453.1"/>
    <property type="molecule type" value="Genomic_DNA"/>
</dbReference>
<dbReference type="RefSeq" id="XP_060439448.1">
    <property type="nucleotide sequence ID" value="XM_060595605.1"/>
</dbReference>
<evidence type="ECO:0000256" key="3">
    <source>
        <dbReference type="ARBA" id="ARBA00022989"/>
    </source>
</evidence>
<keyword evidence="9" id="KW-1185">Reference proteome</keyword>
<feature type="transmembrane region" description="Helical" evidence="6">
    <location>
        <begin position="143"/>
        <end position="165"/>
    </location>
</feature>
<evidence type="ECO:0000259" key="7">
    <source>
        <dbReference type="Pfam" id="PF00324"/>
    </source>
</evidence>
<feature type="transmembrane region" description="Helical" evidence="6">
    <location>
        <begin position="469"/>
        <end position="490"/>
    </location>
</feature>
<comment type="subcellular location">
    <subcellularLocation>
        <location evidence="1">Membrane</location>
        <topology evidence="1">Multi-pass membrane protein</topology>
    </subcellularLocation>
</comment>
<evidence type="ECO:0000313" key="8">
    <source>
        <dbReference type="EMBL" id="KAK1623453.1"/>
    </source>
</evidence>
<evidence type="ECO:0000256" key="6">
    <source>
        <dbReference type="SAM" id="Phobius"/>
    </source>
</evidence>
<dbReference type="AlphaFoldDB" id="A0AAI9ZF78"/>
<feature type="region of interest" description="Disordered" evidence="5">
    <location>
        <begin position="1"/>
        <end position="41"/>
    </location>
</feature>
<evidence type="ECO:0000313" key="9">
    <source>
        <dbReference type="Proteomes" id="UP001243989"/>
    </source>
</evidence>
<keyword evidence="3 6" id="KW-1133">Transmembrane helix</keyword>
<dbReference type="PANTHER" id="PTHR43341:SF6">
    <property type="entry name" value="AMINO ACID TRANSPORTER (EUROFUNG)"/>
    <property type="match status" value="1"/>
</dbReference>
<dbReference type="GO" id="GO:0015171">
    <property type="term" value="F:amino acid transmembrane transporter activity"/>
    <property type="evidence" value="ECO:0007669"/>
    <property type="project" value="TreeGrafter"/>
</dbReference>
<gene>
    <name evidence="8" type="ORF">BDP81DRAFT_503836</name>
</gene>
<sequence>MLTLPTSAMSTPPTHWTKPIVGQTVTSKPSIEDPSNTSTRRIETEEVPVVTDGLHRRLSNRQVQLVAIGGSIGTAVFVSMGGALQRSGPGSLLLAFVIYTIVLSLCNNCMAEMSVYMPVSGGFVRLAGKWVDDAFGFMAGWNFFFYQVFLIPFEIVALTLVISYWNDRIPVYAICLGCIFLYGLINIFAVGVYGEAEFYLSSGKVILLAMLLAFTLVTMAGGNPQHDAYGFRAWSAGYFAEDINTGSLGKFEGFLSALWTASFTCVGPEYVSMMAAEAKHPRIYVKTAFKAVYWRIWIFFVGSALAAGIVVSHTDPTLVAIYTGNGGSTGSAAASPYIIAMGNLGIDVLPHVVTFFLATTIFSAGSAYTYCSTRTLYGLALEGRAPHFLTKTTKKGAPINCLAVVMVFPLFSLLQLSSSSAKVLDWLISLTTAATLIDYIVICVTYICFHRACKTHNFDRSRLPYIGQFQPYSAYIGLVWMSCVVICYGYRSLSPFDPTSFFIHYTMVLLAPLLFCFWKYYKHTKTLRPDEVDLVWDAPRITAYEELLSDVEPPVGFLRDIANHFSVKRLMKRRDIDGRV</sequence>
<feature type="transmembrane region" description="Helical" evidence="6">
    <location>
        <begin position="65"/>
        <end position="84"/>
    </location>
</feature>
<feature type="transmembrane region" description="Helical" evidence="6">
    <location>
        <begin position="90"/>
        <end position="110"/>
    </location>
</feature>
<feature type="transmembrane region" description="Helical" evidence="6">
    <location>
        <begin position="292"/>
        <end position="311"/>
    </location>
</feature>
<feature type="transmembrane region" description="Helical" evidence="6">
    <location>
        <begin position="348"/>
        <end position="371"/>
    </location>
</feature>
<organism evidence="8 9">
    <name type="scientific">Colletotrichum phormii</name>
    <dbReference type="NCBI Taxonomy" id="359342"/>
    <lineage>
        <taxon>Eukaryota</taxon>
        <taxon>Fungi</taxon>
        <taxon>Dikarya</taxon>
        <taxon>Ascomycota</taxon>
        <taxon>Pezizomycotina</taxon>
        <taxon>Sordariomycetes</taxon>
        <taxon>Hypocreomycetidae</taxon>
        <taxon>Glomerellales</taxon>
        <taxon>Glomerellaceae</taxon>
        <taxon>Colletotrichum</taxon>
        <taxon>Colletotrichum acutatum species complex</taxon>
    </lineage>
</organism>
<dbReference type="PIRSF" id="PIRSF006060">
    <property type="entry name" value="AA_transporter"/>
    <property type="match status" value="1"/>
</dbReference>
<keyword evidence="2 6" id="KW-0812">Transmembrane</keyword>
<evidence type="ECO:0000256" key="1">
    <source>
        <dbReference type="ARBA" id="ARBA00004141"/>
    </source>
</evidence>
<dbReference type="GO" id="GO:0016020">
    <property type="term" value="C:membrane"/>
    <property type="evidence" value="ECO:0007669"/>
    <property type="project" value="UniProtKB-SubCell"/>
</dbReference>
<dbReference type="InterPro" id="IPR050524">
    <property type="entry name" value="APC_YAT"/>
</dbReference>
<evidence type="ECO:0000256" key="4">
    <source>
        <dbReference type="ARBA" id="ARBA00023136"/>
    </source>
</evidence>
<evidence type="ECO:0000256" key="5">
    <source>
        <dbReference type="SAM" id="MobiDB-lite"/>
    </source>
</evidence>